<evidence type="ECO:0000313" key="11">
    <source>
        <dbReference type="Proteomes" id="UP001367508"/>
    </source>
</evidence>
<dbReference type="PANTHER" id="PTHR48059:SF24">
    <property type="entry name" value="POLYGALACTURONASE INHIBITOR"/>
    <property type="match status" value="1"/>
</dbReference>
<dbReference type="EMBL" id="JAYMYQ010000004">
    <property type="protein sequence ID" value="KAK7337285.1"/>
    <property type="molecule type" value="Genomic_DNA"/>
</dbReference>
<proteinExistence type="inferred from homology"/>
<comment type="caution">
    <text evidence="10">The sequence shown here is derived from an EMBL/GenBank/DDBJ whole genome shotgun (WGS) entry which is preliminary data.</text>
</comment>
<dbReference type="InterPro" id="IPR032675">
    <property type="entry name" value="LRR_dom_sf"/>
</dbReference>
<accession>A0AAN9LJP1</accession>
<dbReference type="FunFam" id="3.80.10.10:FF:000041">
    <property type="entry name" value="LRR receptor-like serine/threonine-protein kinase ERECTA"/>
    <property type="match status" value="1"/>
</dbReference>
<name>A0AAN9LJP1_CANGL</name>
<dbReference type="PANTHER" id="PTHR48059">
    <property type="entry name" value="POLYGALACTURONASE INHIBITOR 1"/>
    <property type="match status" value="1"/>
</dbReference>
<keyword evidence="11" id="KW-1185">Reference proteome</keyword>
<keyword evidence="4" id="KW-0732">Signal</keyword>
<comment type="subcellular location">
    <subcellularLocation>
        <location evidence="1">Cell envelope</location>
    </subcellularLocation>
    <subcellularLocation>
        <location evidence="2">Membrane</location>
    </subcellularLocation>
</comment>
<sequence length="355" mass="39722">MSSYLSQIELERMATTTLTLRSSILVVLMTWLSTTPSQVLSVREKCRPHDRKTLLQIKREFNSPSLEKAWDPHTEPNCCSWDHVSCTNDRVSFIHFYGGLELHRPTLIPPSIANLPYINMIQLEEIPNLTGPIPTSFNRLKRLQFLTISHTNISGPIPEFLAQLNSLVVIDLAYNDLSGPIPASLTDLKNLAQIHFEGNHLSGPIPESFGDFSNLKLNDLVLSHNQLSGRIPASLGKLNLATVELAWNKLEGDASMLFGSNKKTNQLALSGNSLVFDFGKVRLPKELWRLEIDHNHIYGRLPQDLTELKILDTLNVRNNELCGPIPQGGNMNKFDASSYANNKCLCNSPLPPCKH</sequence>
<dbReference type="Proteomes" id="UP001367508">
    <property type="component" value="Unassembled WGS sequence"/>
</dbReference>
<organism evidence="10 11">
    <name type="scientific">Canavalia gladiata</name>
    <name type="common">Sword bean</name>
    <name type="synonym">Dolichos gladiatus</name>
    <dbReference type="NCBI Taxonomy" id="3824"/>
    <lineage>
        <taxon>Eukaryota</taxon>
        <taxon>Viridiplantae</taxon>
        <taxon>Streptophyta</taxon>
        <taxon>Embryophyta</taxon>
        <taxon>Tracheophyta</taxon>
        <taxon>Spermatophyta</taxon>
        <taxon>Magnoliopsida</taxon>
        <taxon>eudicotyledons</taxon>
        <taxon>Gunneridae</taxon>
        <taxon>Pentapetalae</taxon>
        <taxon>rosids</taxon>
        <taxon>fabids</taxon>
        <taxon>Fabales</taxon>
        <taxon>Fabaceae</taxon>
        <taxon>Papilionoideae</taxon>
        <taxon>50 kb inversion clade</taxon>
        <taxon>NPAAA clade</taxon>
        <taxon>indigoferoid/millettioid clade</taxon>
        <taxon>Phaseoleae</taxon>
        <taxon>Canavalia</taxon>
    </lineage>
</organism>
<evidence type="ECO:0000259" key="9">
    <source>
        <dbReference type="Pfam" id="PF08263"/>
    </source>
</evidence>
<dbReference type="Pfam" id="PF00560">
    <property type="entry name" value="LRR_1"/>
    <property type="match status" value="4"/>
</dbReference>
<evidence type="ECO:0000256" key="2">
    <source>
        <dbReference type="ARBA" id="ARBA00004370"/>
    </source>
</evidence>
<feature type="domain" description="Leucine-rich repeat-containing N-terminal plant-type" evidence="9">
    <location>
        <begin position="48"/>
        <end position="87"/>
    </location>
</feature>
<reference evidence="10 11" key="1">
    <citation type="submission" date="2024-01" db="EMBL/GenBank/DDBJ databases">
        <title>The genomes of 5 underutilized Papilionoideae crops provide insights into root nodulation and disease resistanc.</title>
        <authorList>
            <person name="Jiang F."/>
        </authorList>
    </citation>
    <scope>NUCLEOTIDE SEQUENCE [LARGE SCALE GENOMIC DNA]</scope>
    <source>
        <strain evidence="10">LVBAO_FW01</strain>
        <tissue evidence="10">Leaves</tissue>
    </source>
</reference>
<keyword evidence="3" id="KW-0433">Leucine-rich repeat</keyword>
<evidence type="ECO:0000313" key="10">
    <source>
        <dbReference type="EMBL" id="KAK7337285.1"/>
    </source>
</evidence>
<dbReference type="Pfam" id="PF08263">
    <property type="entry name" value="LRRNT_2"/>
    <property type="match status" value="1"/>
</dbReference>
<dbReference type="InterPro" id="IPR013210">
    <property type="entry name" value="LRR_N_plant-typ"/>
</dbReference>
<gene>
    <name evidence="10" type="ORF">VNO77_17850</name>
</gene>
<evidence type="ECO:0000256" key="3">
    <source>
        <dbReference type="ARBA" id="ARBA00022614"/>
    </source>
</evidence>
<dbReference type="SUPFAM" id="SSF52058">
    <property type="entry name" value="L domain-like"/>
    <property type="match status" value="1"/>
</dbReference>
<evidence type="ECO:0000256" key="7">
    <source>
        <dbReference type="ARBA" id="ARBA00023180"/>
    </source>
</evidence>
<dbReference type="Gene3D" id="3.80.10.10">
    <property type="entry name" value="Ribonuclease Inhibitor"/>
    <property type="match status" value="1"/>
</dbReference>
<keyword evidence="5" id="KW-0677">Repeat</keyword>
<keyword evidence="7" id="KW-0325">Glycoprotein</keyword>
<dbReference type="AlphaFoldDB" id="A0AAN9LJP1"/>
<evidence type="ECO:0000256" key="6">
    <source>
        <dbReference type="ARBA" id="ARBA00023136"/>
    </source>
</evidence>
<dbReference type="GO" id="GO:0016020">
    <property type="term" value="C:membrane"/>
    <property type="evidence" value="ECO:0007669"/>
    <property type="project" value="UniProtKB-SubCell"/>
</dbReference>
<evidence type="ECO:0000256" key="4">
    <source>
        <dbReference type="ARBA" id="ARBA00022729"/>
    </source>
</evidence>
<dbReference type="InterPro" id="IPR001611">
    <property type="entry name" value="Leu-rich_rpt"/>
</dbReference>
<evidence type="ECO:0000256" key="8">
    <source>
        <dbReference type="ARBA" id="ARBA00038043"/>
    </source>
</evidence>
<dbReference type="InterPro" id="IPR051848">
    <property type="entry name" value="PGIP"/>
</dbReference>
<comment type="similarity">
    <text evidence="8">Belongs to the polygalacturonase-inhibiting protein family.</text>
</comment>
<evidence type="ECO:0000256" key="5">
    <source>
        <dbReference type="ARBA" id="ARBA00022737"/>
    </source>
</evidence>
<evidence type="ECO:0000256" key="1">
    <source>
        <dbReference type="ARBA" id="ARBA00004196"/>
    </source>
</evidence>
<protein>
    <recommendedName>
        <fullName evidence="9">Leucine-rich repeat-containing N-terminal plant-type domain-containing protein</fullName>
    </recommendedName>
</protein>
<keyword evidence="6" id="KW-0472">Membrane</keyword>